<evidence type="ECO:0000259" key="14">
    <source>
        <dbReference type="PROSITE" id="PS50026"/>
    </source>
</evidence>
<feature type="disulfide bond" evidence="11">
    <location>
        <begin position="508"/>
        <end position="517"/>
    </location>
</feature>
<dbReference type="SMART" id="SM00181">
    <property type="entry name" value="EGF"/>
    <property type="match status" value="9"/>
</dbReference>
<feature type="disulfide bond" evidence="11">
    <location>
        <begin position="468"/>
        <end position="477"/>
    </location>
</feature>
<dbReference type="InterPro" id="IPR009030">
    <property type="entry name" value="Growth_fac_rcpt_cys_sf"/>
</dbReference>
<evidence type="ECO:0000256" key="1">
    <source>
        <dbReference type="ARBA" id="ARBA00004479"/>
    </source>
</evidence>
<dbReference type="InterPro" id="IPR000152">
    <property type="entry name" value="EGF-type_Asp/Asn_hydroxyl_site"/>
</dbReference>
<evidence type="ECO:0000256" key="3">
    <source>
        <dbReference type="ARBA" id="ARBA00022536"/>
    </source>
</evidence>
<feature type="disulfide bond" evidence="11">
    <location>
        <begin position="489"/>
        <end position="506"/>
    </location>
</feature>
<proteinExistence type="predicted"/>
<dbReference type="EMBL" id="JARBDR010000923">
    <property type="protein sequence ID" value="KAJ8297576.1"/>
    <property type="molecule type" value="Genomic_DNA"/>
</dbReference>
<protein>
    <recommendedName>
        <fullName evidence="13">Delta-like protein</fullName>
    </recommendedName>
</protein>
<dbReference type="SUPFAM" id="SSF57196">
    <property type="entry name" value="EGF/Laminin"/>
    <property type="match status" value="5"/>
</dbReference>
<dbReference type="Proteomes" id="UP001217089">
    <property type="component" value="Unassembled WGS sequence"/>
</dbReference>
<evidence type="ECO:0000256" key="2">
    <source>
        <dbReference type="ARBA" id="ARBA00022473"/>
    </source>
</evidence>
<keyword evidence="3 11" id="KW-0245">EGF-like domain</keyword>
<dbReference type="PROSITE" id="PS01187">
    <property type="entry name" value="EGF_CA"/>
    <property type="match status" value="1"/>
</dbReference>
<dbReference type="PRINTS" id="PR00010">
    <property type="entry name" value="EGFBLOOD"/>
</dbReference>
<keyword evidence="2 13" id="KW-0217">Developmental protein</keyword>
<evidence type="ECO:0000259" key="15">
    <source>
        <dbReference type="PROSITE" id="PS51051"/>
    </source>
</evidence>
<evidence type="ECO:0000256" key="12">
    <source>
        <dbReference type="PROSITE-ProRule" id="PRU00377"/>
    </source>
</evidence>
<keyword evidence="9 11" id="KW-1015">Disulfide bond</keyword>
<comment type="subcellular location">
    <subcellularLocation>
        <location evidence="1 13">Membrane</location>
        <topology evidence="1 13">Single-pass type I membrane protein</topology>
    </subcellularLocation>
</comment>
<dbReference type="PANTHER" id="PTHR45836:SF23">
    <property type="entry name" value="NEUROGENIC LOCUS NOTCH HOMOLOG PROTEIN 1"/>
    <property type="match status" value="1"/>
</dbReference>
<evidence type="ECO:0000256" key="7">
    <source>
        <dbReference type="ARBA" id="ARBA00022989"/>
    </source>
</evidence>
<sequence>MQLLKIMEMYLPGLTLLLSLVAQVYLKYRFWLCIIPAVIKKTRSAVLGTLEYAPCSADCRTFFTICLLHYTASLTDNQYCTFGKKVTPVLGGNTINETALSVLNYFPLKIDFSFSWPTSFSLIIEVWHDAFQNTSTSDTSQRILKAAFKDSMEPTSEWKIDKKLIDQSEIRFKYRIICDESYYGPSCDKVCRSRDDRFGHYICDENGTKVCLSGWEGEFCTKAKCSPGCNLEHGYCEKPYECRCYNGWSEADKCNKCLLDPNCLNGHCHIPYQCICNDGWQGKYCNIDTNYCSKYKPCLNNGTCISDDNKNFTCSCQPGYTGETCNMQLCFPRYCRNNGECQNTTSNPICNCKEGYYGDRCQYKISTCDEIVCSHNGSCYIGNYGAMCACTSGYSGIFCEKEIDECQSNPCKNGGTCLDGIQSYFCKCQDGYIGRNCDIVLNPCMGIRCYHGGTCVVSNSGFSQSCSCKAGFTGYRCEIPLDPCNDKVCQNGGTCKYISSGTDLTCECPEGYKGYFCEEKIIKTTRSTLDPCSSRPCLHGGICESHLNTFSCSCDSQYVGSFCEVLRIQSDQAVTQSNGKIPISNTVNSCVTYNRTCVLYFSFILSYLFVKLLSR</sequence>
<dbReference type="Pfam" id="PF12661">
    <property type="entry name" value="hEGF"/>
    <property type="match status" value="2"/>
</dbReference>
<keyword evidence="6 13" id="KW-0677">Repeat</keyword>
<dbReference type="PROSITE" id="PS51051">
    <property type="entry name" value="DSL"/>
    <property type="match status" value="1"/>
</dbReference>
<feature type="domain" description="EGF-like" evidence="14">
    <location>
        <begin position="402"/>
        <end position="438"/>
    </location>
</feature>
<dbReference type="CDD" id="cd00054">
    <property type="entry name" value="EGF_CA"/>
    <property type="match status" value="3"/>
</dbReference>
<dbReference type="InterPro" id="IPR051355">
    <property type="entry name" value="Notch/Slit_guidance"/>
</dbReference>
<keyword evidence="4 13" id="KW-0812">Transmembrane</keyword>
<feature type="domain" description="EGF-like" evidence="14">
    <location>
        <begin position="327"/>
        <end position="362"/>
    </location>
</feature>
<feature type="domain" description="EGF-like" evidence="14">
    <location>
        <begin position="288"/>
        <end position="326"/>
    </location>
</feature>
<evidence type="ECO:0000256" key="9">
    <source>
        <dbReference type="ARBA" id="ARBA00023157"/>
    </source>
</evidence>
<dbReference type="Pfam" id="PF00008">
    <property type="entry name" value="EGF"/>
    <property type="match status" value="4"/>
</dbReference>
<feature type="disulfide bond" evidence="11">
    <location>
        <begin position="554"/>
        <end position="563"/>
    </location>
</feature>
<dbReference type="PROSITE" id="PS00022">
    <property type="entry name" value="EGF_1"/>
    <property type="match status" value="8"/>
</dbReference>
<evidence type="ECO:0000256" key="13">
    <source>
        <dbReference type="RuleBase" id="RU280815"/>
    </source>
</evidence>
<evidence type="ECO:0000256" key="6">
    <source>
        <dbReference type="ARBA" id="ARBA00022737"/>
    </source>
</evidence>
<dbReference type="InterPro" id="IPR018097">
    <property type="entry name" value="EGF_Ca-bd_CS"/>
</dbReference>
<dbReference type="PROSITE" id="PS50026">
    <property type="entry name" value="EGF_3"/>
    <property type="match status" value="7"/>
</dbReference>
<comment type="caution">
    <text evidence="16">The sequence shown here is derived from an EMBL/GenBank/DDBJ whole genome shotgun (WGS) entry which is preliminary data.</text>
</comment>
<feature type="domain" description="EGF-like" evidence="14">
    <location>
        <begin position="440"/>
        <end position="478"/>
    </location>
</feature>
<accession>A0ABQ9DWE2</accession>
<dbReference type="InterPro" id="IPR011651">
    <property type="entry name" value="Notch_ligand_N"/>
</dbReference>
<dbReference type="SUPFAM" id="SSF57184">
    <property type="entry name" value="Growth factor receptor domain"/>
    <property type="match status" value="1"/>
</dbReference>
<name>A0ABQ9DWE2_TEGGR</name>
<reference evidence="16 17" key="1">
    <citation type="submission" date="2022-12" db="EMBL/GenBank/DDBJ databases">
        <title>Chromosome-level genome of Tegillarca granosa.</title>
        <authorList>
            <person name="Kim J."/>
        </authorList>
    </citation>
    <scope>NUCLEOTIDE SEQUENCE [LARGE SCALE GENOMIC DNA]</scope>
    <source>
        <strain evidence="16">Teg-2019</strain>
        <tissue evidence="16">Adductor muscle</tissue>
    </source>
</reference>
<dbReference type="InterPro" id="IPR013032">
    <property type="entry name" value="EGF-like_CS"/>
</dbReference>
<feature type="disulfide bond" evidence="11">
    <location>
        <begin position="316"/>
        <end position="325"/>
    </location>
</feature>
<dbReference type="InterPro" id="IPR000742">
    <property type="entry name" value="EGF"/>
</dbReference>
<dbReference type="Pfam" id="PF07657">
    <property type="entry name" value="MNNL"/>
    <property type="match status" value="1"/>
</dbReference>
<feature type="domain" description="EGF-like" evidence="14">
    <location>
        <begin position="480"/>
        <end position="518"/>
    </location>
</feature>
<dbReference type="InterPro" id="IPR001881">
    <property type="entry name" value="EGF-like_Ca-bd_dom"/>
</dbReference>
<keyword evidence="8 13" id="KW-0472">Membrane</keyword>
<dbReference type="SMART" id="SM00179">
    <property type="entry name" value="EGF_CA"/>
    <property type="match status" value="4"/>
</dbReference>
<dbReference type="PROSITE" id="PS01186">
    <property type="entry name" value="EGF_2"/>
    <property type="match status" value="7"/>
</dbReference>
<feature type="disulfide bond" evidence="11">
    <location>
        <begin position="449"/>
        <end position="466"/>
    </location>
</feature>
<dbReference type="Pfam" id="PF01414">
    <property type="entry name" value="DSL"/>
    <property type="match status" value="1"/>
</dbReference>
<evidence type="ECO:0000313" key="16">
    <source>
        <dbReference type="EMBL" id="KAJ8297576.1"/>
    </source>
</evidence>
<comment type="caution">
    <text evidence="11">Lacks conserved residue(s) required for the propagation of feature annotation.</text>
</comment>
<keyword evidence="5 13" id="KW-0732">Signal</keyword>
<feature type="disulfide bond" evidence="11">
    <location>
        <begin position="352"/>
        <end position="361"/>
    </location>
</feature>
<organism evidence="16 17">
    <name type="scientific">Tegillarca granosa</name>
    <name type="common">Malaysian cockle</name>
    <name type="synonym">Anadara granosa</name>
    <dbReference type="NCBI Taxonomy" id="220873"/>
    <lineage>
        <taxon>Eukaryota</taxon>
        <taxon>Metazoa</taxon>
        <taxon>Spiralia</taxon>
        <taxon>Lophotrochozoa</taxon>
        <taxon>Mollusca</taxon>
        <taxon>Bivalvia</taxon>
        <taxon>Autobranchia</taxon>
        <taxon>Pteriomorphia</taxon>
        <taxon>Arcoida</taxon>
        <taxon>Arcoidea</taxon>
        <taxon>Arcidae</taxon>
        <taxon>Tegillarca</taxon>
    </lineage>
</organism>
<feature type="disulfide bond" evidence="11">
    <location>
        <begin position="428"/>
        <end position="437"/>
    </location>
</feature>
<dbReference type="InterPro" id="IPR001774">
    <property type="entry name" value="DSL"/>
</dbReference>
<dbReference type="SMART" id="SM00051">
    <property type="entry name" value="DSL"/>
    <property type="match status" value="1"/>
</dbReference>
<dbReference type="PROSITE" id="PS00010">
    <property type="entry name" value="ASX_HYDROXYL"/>
    <property type="match status" value="1"/>
</dbReference>
<comment type="function">
    <text evidence="13">Putative Notch ligand involved in the mediation of Notch signaling.</text>
</comment>
<evidence type="ECO:0000256" key="4">
    <source>
        <dbReference type="ARBA" id="ARBA00022692"/>
    </source>
</evidence>
<feature type="domain" description="EGF-like" evidence="14">
    <location>
        <begin position="364"/>
        <end position="400"/>
    </location>
</feature>
<dbReference type="Gene3D" id="2.60.40.3510">
    <property type="match status" value="1"/>
</dbReference>
<dbReference type="Pfam" id="PF21700">
    <property type="entry name" value="EGF_DL_JAG"/>
    <property type="match status" value="1"/>
</dbReference>
<dbReference type="PANTHER" id="PTHR45836">
    <property type="entry name" value="SLIT HOMOLOG"/>
    <property type="match status" value="1"/>
</dbReference>
<keyword evidence="10" id="KW-0325">Glycoprotein</keyword>
<feature type="disulfide bond" evidence="12">
    <location>
        <begin position="211"/>
        <end position="220"/>
    </location>
</feature>
<evidence type="ECO:0000256" key="10">
    <source>
        <dbReference type="ARBA" id="ARBA00023180"/>
    </source>
</evidence>
<feature type="disulfide bond" evidence="12">
    <location>
        <begin position="178"/>
        <end position="187"/>
    </location>
</feature>
<evidence type="ECO:0000313" key="17">
    <source>
        <dbReference type="Proteomes" id="UP001217089"/>
    </source>
</evidence>
<evidence type="ECO:0000256" key="11">
    <source>
        <dbReference type="PROSITE-ProRule" id="PRU00076"/>
    </source>
</evidence>
<evidence type="ECO:0000256" key="5">
    <source>
        <dbReference type="ARBA" id="ARBA00022729"/>
    </source>
</evidence>
<feature type="disulfide bond" evidence="11">
    <location>
        <begin position="390"/>
        <end position="399"/>
    </location>
</feature>
<feature type="domain" description="DSL" evidence="15">
    <location>
        <begin position="176"/>
        <end position="220"/>
    </location>
</feature>
<keyword evidence="7 13" id="KW-1133">Transmembrane helix</keyword>
<dbReference type="Gene3D" id="2.10.25.10">
    <property type="entry name" value="Laminin"/>
    <property type="match status" value="7"/>
</dbReference>
<feature type="disulfide bond" evidence="12">
    <location>
        <begin position="191"/>
        <end position="203"/>
    </location>
</feature>
<feature type="domain" description="EGF-like" evidence="14">
    <location>
        <begin position="528"/>
        <end position="564"/>
    </location>
</feature>
<keyword evidence="17" id="KW-1185">Reference proteome</keyword>
<dbReference type="Gene3D" id="2.10.25.140">
    <property type="match status" value="1"/>
</dbReference>
<evidence type="ECO:0000256" key="8">
    <source>
        <dbReference type="ARBA" id="ARBA00023136"/>
    </source>
</evidence>
<gene>
    <name evidence="16" type="ORF">KUTeg_024107</name>
</gene>